<name>A0A0F8YAK2_9ZZZZ</name>
<accession>A0A0F8YAK2</accession>
<organism evidence="1">
    <name type="scientific">marine sediment metagenome</name>
    <dbReference type="NCBI Taxonomy" id="412755"/>
    <lineage>
        <taxon>unclassified sequences</taxon>
        <taxon>metagenomes</taxon>
        <taxon>ecological metagenomes</taxon>
    </lineage>
</organism>
<dbReference type="AlphaFoldDB" id="A0A0F8YAK2"/>
<dbReference type="EMBL" id="LAZR01058053">
    <property type="protein sequence ID" value="KKK70725.1"/>
    <property type="molecule type" value="Genomic_DNA"/>
</dbReference>
<evidence type="ECO:0000313" key="1">
    <source>
        <dbReference type="EMBL" id="KKK70725.1"/>
    </source>
</evidence>
<protein>
    <submittedName>
        <fullName evidence="1">Uncharacterized protein</fullName>
    </submittedName>
</protein>
<reference evidence="1" key="1">
    <citation type="journal article" date="2015" name="Nature">
        <title>Complex archaea that bridge the gap between prokaryotes and eukaryotes.</title>
        <authorList>
            <person name="Spang A."/>
            <person name="Saw J.H."/>
            <person name="Jorgensen S.L."/>
            <person name="Zaremba-Niedzwiedzka K."/>
            <person name="Martijn J."/>
            <person name="Lind A.E."/>
            <person name="van Eijk R."/>
            <person name="Schleper C."/>
            <person name="Guy L."/>
            <person name="Ettema T.J."/>
        </authorList>
    </citation>
    <scope>NUCLEOTIDE SEQUENCE</scope>
</reference>
<gene>
    <name evidence="1" type="ORF">LCGC14_2921090</name>
</gene>
<sequence length="78" mass="8707">MALARFQLDLGIPQKVYNKIPEARRTAFLAEVKALKALSVRINEGKGNEEMTVKATFHICHHDEPGNTISCNDTLVEI</sequence>
<comment type="caution">
    <text evidence="1">The sequence shown here is derived from an EMBL/GenBank/DDBJ whole genome shotgun (WGS) entry which is preliminary data.</text>
</comment>
<proteinExistence type="predicted"/>